<feature type="chain" id="PRO_5002175898" evidence="1">
    <location>
        <begin position="18"/>
        <end position="128"/>
    </location>
</feature>
<dbReference type="OrthoDB" id="4216327at2759"/>
<protein>
    <submittedName>
        <fullName evidence="2">Uncharacterized protein</fullName>
    </submittedName>
</protein>
<keyword evidence="1" id="KW-0732">Signal</keyword>
<feature type="signal peptide" evidence="1">
    <location>
        <begin position="1"/>
        <end position="17"/>
    </location>
</feature>
<organism evidence="2 3">
    <name type="scientific">Hebeloma cylindrosporum</name>
    <dbReference type="NCBI Taxonomy" id="76867"/>
    <lineage>
        <taxon>Eukaryota</taxon>
        <taxon>Fungi</taxon>
        <taxon>Dikarya</taxon>
        <taxon>Basidiomycota</taxon>
        <taxon>Agaricomycotina</taxon>
        <taxon>Agaricomycetes</taxon>
        <taxon>Agaricomycetidae</taxon>
        <taxon>Agaricales</taxon>
        <taxon>Agaricineae</taxon>
        <taxon>Hymenogastraceae</taxon>
        <taxon>Hebeloma</taxon>
    </lineage>
</organism>
<dbReference type="Proteomes" id="UP000053424">
    <property type="component" value="Unassembled WGS sequence"/>
</dbReference>
<reference evidence="3" key="2">
    <citation type="submission" date="2015-01" db="EMBL/GenBank/DDBJ databases">
        <title>Evolutionary Origins and Diversification of the Mycorrhizal Mutualists.</title>
        <authorList>
            <consortium name="DOE Joint Genome Institute"/>
            <consortium name="Mycorrhizal Genomics Consortium"/>
            <person name="Kohler A."/>
            <person name="Kuo A."/>
            <person name="Nagy L.G."/>
            <person name="Floudas D."/>
            <person name="Copeland A."/>
            <person name="Barry K.W."/>
            <person name="Cichocki N."/>
            <person name="Veneault-Fourrey C."/>
            <person name="LaButti K."/>
            <person name="Lindquist E.A."/>
            <person name="Lipzen A."/>
            <person name="Lundell T."/>
            <person name="Morin E."/>
            <person name="Murat C."/>
            <person name="Riley R."/>
            <person name="Ohm R."/>
            <person name="Sun H."/>
            <person name="Tunlid A."/>
            <person name="Henrissat B."/>
            <person name="Grigoriev I.V."/>
            <person name="Hibbett D.S."/>
            <person name="Martin F."/>
        </authorList>
    </citation>
    <scope>NUCLEOTIDE SEQUENCE [LARGE SCALE GENOMIC DNA]</scope>
    <source>
        <strain evidence="3">h7</strain>
    </source>
</reference>
<accession>A0A0C3C3I2</accession>
<reference evidence="2 3" key="1">
    <citation type="submission" date="2014-04" db="EMBL/GenBank/DDBJ databases">
        <authorList>
            <consortium name="DOE Joint Genome Institute"/>
            <person name="Kuo A."/>
            <person name="Gay G."/>
            <person name="Dore J."/>
            <person name="Kohler A."/>
            <person name="Nagy L.G."/>
            <person name="Floudas D."/>
            <person name="Copeland A."/>
            <person name="Barry K.W."/>
            <person name="Cichocki N."/>
            <person name="Veneault-Fourrey C."/>
            <person name="LaButti K."/>
            <person name="Lindquist E.A."/>
            <person name="Lipzen A."/>
            <person name="Lundell T."/>
            <person name="Morin E."/>
            <person name="Murat C."/>
            <person name="Sun H."/>
            <person name="Tunlid A."/>
            <person name="Henrissat B."/>
            <person name="Grigoriev I.V."/>
            <person name="Hibbett D.S."/>
            <person name="Martin F."/>
            <person name="Nordberg H.P."/>
            <person name="Cantor M.N."/>
            <person name="Hua S.X."/>
        </authorList>
    </citation>
    <scope>NUCLEOTIDE SEQUENCE [LARGE SCALE GENOMIC DNA]</scope>
    <source>
        <strain evidence="3">h7</strain>
    </source>
</reference>
<dbReference type="HOGENOM" id="CLU_1959848_0_0_1"/>
<proteinExistence type="predicted"/>
<evidence type="ECO:0000313" key="3">
    <source>
        <dbReference type="Proteomes" id="UP000053424"/>
    </source>
</evidence>
<dbReference type="AlphaFoldDB" id="A0A0C3C3I2"/>
<gene>
    <name evidence="2" type="ORF">M413DRAFT_447899</name>
</gene>
<sequence length="128" mass="14222">MKLTISTLLLLPFSALAAECGHKFMGKPDPQTLGRFWTSRESVCNCIATQTGYCSGDISFLTIAVWGKLPSEQLCWDATADIINQCIANGEFLFRWGRMGIRGLIMGIGWNSGLYQFDGSTFQITRKK</sequence>
<name>A0A0C3C3I2_HEBCY</name>
<evidence type="ECO:0000313" key="2">
    <source>
        <dbReference type="EMBL" id="KIM38121.1"/>
    </source>
</evidence>
<evidence type="ECO:0000256" key="1">
    <source>
        <dbReference type="SAM" id="SignalP"/>
    </source>
</evidence>
<dbReference type="EMBL" id="KN831792">
    <property type="protein sequence ID" value="KIM38121.1"/>
    <property type="molecule type" value="Genomic_DNA"/>
</dbReference>
<keyword evidence="3" id="KW-1185">Reference proteome</keyword>